<dbReference type="SUPFAM" id="SSF52833">
    <property type="entry name" value="Thioredoxin-like"/>
    <property type="match status" value="1"/>
</dbReference>
<dbReference type="PROSITE" id="PS00194">
    <property type="entry name" value="THIOREDOXIN_1"/>
    <property type="match status" value="1"/>
</dbReference>
<dbReference type="Gene3D" id="3.40.30.10">
    <property type="entry name" value="Glutaredoxin"/>
    <property type="match status" value="1"/>
</dbReference>
<dbReference type="Proteomes" id="UP000447434">
    <property type="component" value="Chromosome 17"/>
</dbReference>
<dbReference type="PANTHER" id="PTHR10438:SF463">
    <property type="entry name" value="THIOREDOXIN"/>
    <property type="match status" value="1"/>
</dbReference>
<evidence type="ECO:0000313" key="3">
    <source>
        <dbReference type="Proteomes" id="UP000447434"/>
    </source>
</evidence>
<dbReference type="AlphaFoldDB" id="A0A6A4P1V0"/>
<dbReference type="OrthoDB" id="10263751at2759"/>
<dbReference type="EMBL" id="WOCE01000017">
    <property type="protein sequence ID" value="KAE9595572.1"/>
    <property type="molecule type" value="Genomic_DNA"/>
</dbReference>
<dbReference type="CDD" id="cd02947">
    <property type="entry name" value="TRX_family"/>
    <property type="match status" value="1"/>
</dbReference>
<keyword evidence="3" id="KW-1185">Reference proteome</keyword>
<gene>
    <name evidence="2" type="ORF">Lalb_Chr17g0340211</name>
</gene>
<dbReference type="Pfam" id="PF00085">
    <property type="entry name" value="Thioredoxin"/>
    <property type="match status" value="1"/>
</dbReference>
<dbReference type="InterPro" id="IPR013766">
    <property type="entry name" value="Thioredoxin_domain"/>
</dbReference>
<name>A0A6A4P1V0_LUPAL</name>
<reference evidence="3" key="1">
    <citation type="journal article" date="2020" name="Nat. Commun.">
        <title>Genome sequence of the cluster root forming white lupin.</title>
        <authorList>
            <person name="Hufnagel B."/>
            <person name="Marques A."/>
            <person name="Soriano A."/>
            <person name="Marques L."/>
            <person name="Divol F."/>
            <person name="Doumas P."/>
            <person name="Sallet E."/>
            <person name="Mancinotti D."/>
            <person name="Carrere S."/>
            <person name="Marande W."/>
            <person name="Arribat S."/>
            <person name="Keller J."/>
            <person name="Huneau C."/>
            <person name="Blein T."/>
            <person name="Aime D."/>
            <person name="Laguerre M."/>
            <person name="Taylor J."/>
            <person name="Schubert V."/>
            <person name="Nelson M."/>
            <person name="Geu-Flores F."/>
            <person name="Crespi M."/>
            <person name="Gallardo-Guerrero K."/>
            <person name="Delaux P.-M."/>
            <person name="Salse J."/>
            <person name="Berges H."/>
            <person name="Guyot R."/>
            <person name="Gouzy J."/>
            <person name="Peret B."/>
        </authorList>
    </citation>
    <scope>NUCLEOTIDE SEQUENCE [LARGE SCALE GENOMIC DNA]</scope>
    <source>
        <strain evidence="3">cv. Amiga</strain>
    </source>
</reference>
<sequence length="123" mass="14080">MGSNLFNVDSSSELSNTIITFHSKAEWNAHFNALEETHNLMVVDFSAKWCGPCKIMDPFIQEFAAKYTNAEFIKIDVDELMVSQAFQVQALPTFILIKRGKVVDRVIGVRKEELQRMIEKHTT</sequence>
<feature type="domain" description="Thioredoxin" evidence="1">
    <location>
        <begin position="1"/>
        <end position="123"/>
    </location>
</feature>
<dbReference type="PRINTS" id="PR00421">
    <property type="entry name" value="THIOREDOXIN"/>
</dbReference>
<evidence type="ECO:0000313" key="2">
    <source>
        <dbReference type="EMBL" id="KAE9595572.1"/>
    </source>
</evidence>
<dbReference type="PANTHER" id="PTHR10438">
    <property type="entry name" value="THIOREDOXIN"/>
    <property type="match status" value="1"/>
</dbReference>
<proteinExistence type="predicted"/>
<evidence type="ECO:0000259" key="1">
    <source>
        <dbReference type="PROSITE" id="PS51352"/>
    </source>
</evidence>
<dbReference type="InterPro" id="IPR017937">
    <property type="entry name" value="Thioredoxin_CS"/>
</dbReference>
<dbReference type="InterPro" id="IPR036249">
    <property type="entry name" value="Thioredoxin-like_sf"/>
</dbReference>
<comment type="caution">
    <text evidence="2">The sequence shown here is derived from an EMBL/GenBank/DDBJ whole genome shotgun (WGS) entry which is preliminary data.</text>
</comment>
<dbReference type="PROSITE" id="PS51352">
    <property type="entry name" value="THIOREDOXIN_2"/>
    <property type="match status" value="1"/>
</dbReference>
<organism evidence="2 3">
    <name type="scientific">Lupinus albus</name>
    <name type="common">White lupine</name>
    <name type="synonym">Lupinus termis</name>
    <dbReference type="NCBI Taxonomy" id="3870"/>
    <lineage>
        <taxon>Eukaryota</taxon>
        <taxon>Viridiplantae</taxon>
        <taxon>Streptophyta</taxon>
        <taxon>Embryophyta</taxon>
        <taxon>Tracheophyta</taxon>
        <taxon>Spermatophyta</taxon>
        <taxon>Magnoliopsida</taxon>
        <taxon>eudicotyledons</taxon>
        <taxon>Gunneridae</taxon>
        <taxon>Pentapetalae</taxon>
        <taxon>rosids</taxon>
        <taxon>fabids</taxon>
        <taxon>Fabales</taxon>
        <taxon>Fabaceae</taxon>
        <taxon>Papilionoideae</taxon>
        <taxon>50 kb inversion clade</taxon>
        <taxon>genistoids sensu lato</taxon>
        <taxon>core genistoids</taxon>
        <taxon>Genisteae</taxon>
        <taxon>Lupinus</taxon>
    </lineage>
</organism>
<accession>A0A6A4P1V0</accession>
<dbReference type="InterPro" id="IPR050620">
    <property type="entry name" value="Thioredoxin_H-type-like"/>
</dbReference>
<protein>
    <submittedName>
        <fullName evidence="2">Putative monodehydroascorbate reductase (NADH)</fullName>
    </submittedName>
</protein>